<evidence type="ECO:0000313" key="2">
    <source>
        <dbReference type="EMBL" id="KZS99822.1"/>
    </source>
</evidence>
<organism evidence="2 3">
    <name type="scientific">Laetiporus sulphureus 93-53</name>
    <dbReference type="NCBI Taxonomy" id="1314785"/>
    <lineage>
        <taxon>Eukaryota</taxon>
        <taxon>Fungi</taxon>
        <taxon>Dikarya</taxon>
        <taxon>Basidiomycota</taxon>
        <taxon>Agaricomycotina</taxon>
        <taxon>Agaricomycetes</taxon>
        <taxon>Polyporales</taxon>
        <taxon>Laetiporus</taxon>
    </lineage>
</organism>
<dbReference type="OrthoDB" id="3133596at2759"/>
<name>A0A165AX55_9APHY</name>
<gene>
    <name evidence="2" type="ORF">LAESUDRAFT_765171</name>
</gene>
<proteinExistence type="predicted"/>
<keyword evidence="3" id="KW-1185">Reference proteome</keyword>
<sequence>MDSLPLELLSNVVNDVDPEIVADPLLLESLSTTVNDDSPAQCYHLIPLDMKEQIHYMHAYEWHWGMAKDTLDLEAPSNIITLRPDMHAHLQAKCWALIPMRSAIDSIIDMSKHNYSWPDWHGDDRRQSSYPLNEDKLYEYELVPTGLDPPLHSQTLSSSRRYDAPYDQLPHVLSRVHPYFVILHFKKMVSDYTFPLTRLPPRMTNKLTNSLVAIVSRWQTGIPASFLAPRSSRCSRSEACLDNDTDETSPSKRQKRSDGSSKVPELTNGATCPEKGINAKLRTTSRIENKLLSDAPLPLLDVAHLPIEPVDIPAWLSAMQSATSAPSEDEGKNVFNGEAGVPTVNGEPRDPTQDKGKNVSNGEARGPTVNGKPRDPTLDAYRAEPWREGQKLIADEVKFSRISLLSQELDTAYFSSHDWAWKKHCSRLWR</sequence>
<protein>
    <recommendedName>
        <fullName evidence="4">HNH nuclease domain-containing protein</fullName>
    </recommendedName>
</protein>
<evidence type="ECO:0000313" key="3">
    <source>
        <dbReference type="Proteomes" id="UP000076871"/>
    </source>
</evidence>
<reference evidence="2 3" key="1">
    <citation type="journal article" date="2016" name="Mol. Biol. Evol.">
        <title>Comparative Genomics of Early-Diverging Mushroom-Forming Fungi Provides Insights into the Origins of Lignocellulose Decay Capabilities.</title>
        <authorList>
            <person name="Nagy L.G."/>
            <person name="Riley R."/>
            <person name="Tritt A."/>
            <person name="Adam C."/>
            <person name="Daum C."/>
            <person name="Floudas D."/>
            <person name="Sun H."/>
            <person name="Yadav J.S."/>
            <person name="Pangilinan J."/>
            <person name="Larsson K.H."/>
            <person name="Matsuura K."/>
            <person name="Barry K."/>
            <person name="Labutti K."/>
            <person name="Kuo R."/>
            <person name="Ohm R.A."/>
            <person name="Bhattacharya S.S."/>
            <person name="Shirouzu T."/>
            <person name="Yoshinaga Y."/>
            <person name="Martin F.M."/>
            <person name="Grigoriev I.V."/>
            <person name="Hibbett D.S."/>
        </authorList>
    </citation>
    <scope>NUCLEOTIDE SEQUENCE [LARGE SCALE GENOMIC DNA]</scope>
    <source>
        <strain evidence="2 3">93-53</strain>
    </source>
</reference>
<dbReference type="GeneID" id="63830621"/>
<feature type="compositionally biased region" description="Basic and acidic residues" evidence="1">
    <location>
        <begin position="347"/>
        <end position="357"/>
    </location>
</feature>
<dbReference type="RefSeq" id="XP_040757563.1">
    <property type="nucleotide sequence ID" value="XM_040913593.1"/>
</dbReference>
<feature type="region of interest" description="Disordered" evidence="1">
    <location>
        <begin position="323"/>
        <end position="377"/>
    </location>
</feature>
<evidence type="ECO:0008006" key="4">
    <source>
        <dbReference type="Google" id="ProtNLM"/>
    </source>
</evidence>
<dbReference type="EMBL" id="KV427713">
    <property type="protein sequence ID" value="KZS99822.1"/>
    <property type="molecule type" value="Genomic_DNA"/>
</dbReference>
<dbReference type="AlphaFoldDB" id="A0A165AX55"/>
<dbReference type="InParanoid" id="A0A165AX55"/>
<feature type="region of interest" description="Disordered" evidence="1">
    <location>
        <begin position="238"/>
        <end position="273"/>
    </location>
</feature>
<dbReference type="Proteomes" id="UP000076871">
    <property type="component" value="Unassembled WGS sequence"/>
</dbReference>
<evidence type="ECO:0000256" key="1">
    <source>
        <dbReference type="SAM" id="MobiDB-lite"/>
    </source>
</evidence>
<accession>A0A165AX55</accession>